<dbReference type="Proteomes" id="UP001057402">
    <property type="component" value="Chromosome 6"/>
</dbReference>
<evidence type="ECO:0000313" key="2">
    <source>
        <dbReference type="Proteomes" id="UP001057402"/>
    </source>
</evidence>
<reference evidence="2" key="1">
    <citation type="journal article" date="2023" name="Front. Plant Sci.">
        <title>Chromosomal-level genome assembly of Melastoma candidum provides insights into trichome evolution.</title>
        <authorList>
            <person name="Zhong Y."/>
            <person name="Wu W."/>
            <person name="Sun C."/>
            <person name="Zou P."/>
            <person name="Liu Y."/>
            <person name="Dai S."/>
            <person name="Zhou R."/>
        </authorList>
    </citation>
    <scope>NUCLEOTIDE SEQUENCE [LARGE SCALE GENOMIC DNA]</scope>
</reference>
<name>A0ACB9QD62_9MYRT</name>
<sequence>MSPQKFLLVSFPIPSHLNPALQLARALLRAGAQVTLSTGESARDRLSASQLPRGLEFVAFPDGSRDQSPPTKEIVTNDNIENSMANIEQLSVGFLRDLIVSEADEGCPFTCIIYTAVAPWIADLAREMGIPSVMIWLQPAALLDMYYYYFNGYSDEITNACNDRTGLVQLPSLPPFSACDIPTFITPTNNFPILRKMMHMQLEVLMKETNPKVLVNTFDALEEAPLKAIDKLTMVGIGPLLPLAFTGGDSTSNPSDSSDEYFQWLNTKPEASVVYVSFGSISVLQKEQMEEMARGLLKMGRPFLWVMRKDKGAATAPQEEADRVSCWEELQEKGKIIPWCSQYEVLSHPSVGCFLTHCGWNSTLESLACGVPMVAFPQWTDQLTNAKLIEDVWKTGVRVKPNEETRIVEGDEIMRCIEKVMDSGESGEEIRRNAGKWKVLAREAVEEGGSSHRNIASFLEEIAA</sequence>
<dbReference type="EMBL" id="CM042885">
    <property type="protein sequence ID" value="KAI4364321.1"/>
    <property type="molecule type" value="Genomic_DNA"/>
</dbReference>
<evidence type="ECO:0000313" key="1">
    <source>
        <dbReference type="EMBL" id="KAI4364321.1"/>
    </source>
</evidence>
<comment type="caution">
    <text evidence="1">The sequence shown here is derived from an EMBL/GenBank/DDBJ whole genome shotgun (WGS) entry which is preliminary data.</text>
</comment>
<keyword evidence="2" id="KW-1185">Reference proteome</keyword>
<gene>
    <name evidence="1" type="ORF">MLD38_020429</name>
</gene>
<accession>A0ACB9QD62</accession>
<protein>
    <submittedName>
        <fullName evidence="1">Uncharacterized protein</fullName>
    </submittedName>
</protein>
<organism evidence="1 2">
    <name type="scientific">Melastoma candidum</name>
    <dbReference type="NCBI Taxonomy" id="119954"/>
    <lineage>
        <taxon>Eukaryota</taxon>
        <taxon>Viridiplantae</taxon>
        <taxon>Streptophyta</taxon>
        <taxon>Embryophyta</taxon>
        <taxon>Tracheophyta</taxon>
        <taxon>Spermatophyta</taxon>
        <taxon>Magnoliopsida</taxon>
        <taxon>eudicotyledons</taxon>
        <taxon>Gunneridae</taxon>
        <taxon>Pentapetalae</taxon>
        <taxon>rosids</taxon>
        <taxon>malvids</taxon>
        <taxon>Myrtales</taxon>
        <taxon>Melastomataceae</taxon>
        <taxon>Melastomatoideae</taxon>
        <taxon>Melastomateae</taxon>
        <taxon>Melastoma</taxon>
    </lineage>
</organism>
<proteinExistence type="predicted"/>